<protein>
    <submittedName>
        <fullName evidence="1">Uncharacterized protein</fullName>
    </submittedName>
</protein>
<dbReference type="InterPro" id="IPR029063">
    <property type="entry name" value="SAM-dependent_MTases_sf"/>
</dbReference>
<dbReference type="SUPFAM" id="SSF53335">
    <property type="entry name" value="S-adenosyl-L-methionine-dependent methyltransferases"/>
    <property type="match status" value="1"/>
</dbReference>
<dbReference type="Gene3D" id="3.40.50.150">
    <property type="entry name" value="Vaccinia Virus protein VP39"/>
    <property type="match status" value="1"/>
</dbReference>
<evidence type="ECO:0000313" key="1">
    <source>
        <dbReference type="EMBL" id="CAB4131568.1"/>
    </source>
</evidence>
<accession>A0A6J5LAE9</accession>
<gene>
    <name evidence="1" type="ORF">UFOVP132_151</name>
</gene>
<sequence length="272" mass="31155">MSLIFSDFDQNSEMSQKALEAKRVNGPEYWPTMREVFAHDAETLPFPRFRMWASVWNVPLVTTGRVGRFLGAAFDAAYNNEDISYALTENWIGVPEGMEQNFKVADDFDTSMQRVQDVAHLVICGFTPEEIRNCKSIVEIGGGYGDMCSVIHDLGFKGKYTIYDFPEVQKIQNYYLTAQGIEANFVSDPKDLEQADLVIATWSLSEIPIEFRDTIMEKIKGSDKWLVMYQAKIFGTIDNTDYFKKWFADRDPVFTKHNVTEADGDNTYMVIK</sequence>
<name>A0A6J5LAE9_9CAUD</name>
<organism evidence="1">
    <name type="scientific">uncultured Caudovirales phage</name>
    <dbReference type="NCBI Taxonomy" id="2100421"/>
    <lineage>
        <taxon>Viruses</taxon>
        <taxon>Duplodnaviria</taxon>
        <taxon>Heunggongvirae</taxon>
        <taxon>Uroviricota</taxon>
        <taxon>Caudoviricetes</taxon>
        <taxon>Peduoviridae</taxon>
        <taxon>Maltschvirus</taxon>
        <taxon>Maltschvirus maltsch</taxon>
    </lineage>
</organism>
<dbReference type="EMBL" id="LR796247">
    <property type="protein sequence ID" value="CAB4131568.1"/>
    <property type="molecule type" value="Genomic_DNA"/>
</dbReference>
<proteinExistence type="predicted"/>
<reference evidence="1" key="1">
    <citation type="submission" date="2020-04" db="EMBL/GenBank/DDBJ databases">
        <authorList>
            <person name="Chiriac C."/>
            <person name="Salcher M."/>
            <person name="Ghai R."/>
            <person name="Kavagutti S V."/>
        </authorList>
    </citation>
    <scope>NUCLEOTIDE SEQUENCE</scope>
</reference>